<proteinExistence type="predicted"/>
<dbReference type="AlphaFoldDB" id="A0A420IDN8"/>
<feature type="compositionally biased region" description="Basic and acidic residues" evidence="1">
    <location>
        <begin position="42"/>
        <end position="77"/>
    </location>
</feature>
<evidence type="ECO:0000256" key="1">
    <source>
        <dbReference type="SAM" id="MobiDB-lite"/>
    </source>
</evidence>
<comment type="caution">
    <text evidence="2">The sequence shown here is derived from an EMBL/GenBank/DDBJ whole genome shotgun (WGS) entry which is preliminary data.</text>
</comment>
<protein>
    <submittedName>
        <fullName evidence="2">Uncharacterized protein</fullName>
    </submittedName>
</protein>
<feature type="region of interest" description="Disordered" evidence="1">
    <location>
        <begin position="42"/>
        <end position="86"/>
    </location>
</feature>
<organism evidence="2 3">
    <name type="scientific">Golovinomyces cichoracearum</name>
    <dbReference type="NCBI Taxonomy" id="62708"/>
    <lineage>
        <taxon>Eukaryota</taxon>
        <taxon>Fungi</taxon>
        <taxon>Dikarya</taxon>
        <taxon>Ascomycota</taxon>
        <taxon>Pezizomycotina</taxon>
        <taxon>Leotiomycetes</taxon>
        <taxon>Erysiphales</taxon>
        <taxon>Erysiphaceae</taxon>
        <taxon>Golovinomyces</taxon>
    </lineage>
</organism>
<evidence type="ECO:0000313" key="3">
    <source>
        <dbReference type="Proteomes" id="UP000285326"/>
    </source>
</evidence>
<evidence type="ECO:0000313" key="2">
    <source>
        <dbReference type="EMBL" id="RKF72656.1"/>
    </source>
</evidence>
<sequence length="86" mass="10231">MAIAYELAKVVSQDKPAPWPQEELNKMSRNIKSRFNPHVIRAQKEAADQQRREDDQKRRDEELKEALHMKKLRESNPTRDYPSNSR</sequence>
<reference evidence="2 3" key="1">
    <citation type="journal article" date="2018" name="BMC Genomics">
        <title>Comparative genome analyses reveal sequence features reflecting distinct modes of host-adaptation between dicot and monocot powdery mildew.</title>
        <authorList>
            <person name="Wu Y."/>
            <person name="Ma X."/>
            <person name="Pan Z."/>
            <person name="Kale S.D."/>
            <person name="Song Y."/>
            <person name="King H."/>
            <person name="Zhang Q."/>
            <person name="Presley C."/>
            <person name="Deng X."/>
            <person name="Wei C.I."/>
            <person name="Xiao S."/>
        </authorList>
    </citation>
    <scope>NUCLEOTIDE SEQUENCE [LARGE SCALE GENOMIC DNA]</scope>
    <source>
        <strain evidence="2">UMSG1</strain>
    </source>
</reference>
<accession>A0A420IDN8</accession>
<dbReference type="EMBL" id="MCBS01024742">
    <property type="protein sequence ID" value="RKF72656.1"/>
    <property type="molecule type" value="Genomic_DNA"/>
</dbReference>
<dbReference type="Proteomes" id="UP000285326">
    <property type="component" value="Unassembled WGS sequence"/>
</dbReference>
<name>A0A420IDN8_9PEZI</name>
<gene>
    <name evidence="2" type="ORF">GcM1_247124</name>
</gene>